<dbReference type="SUPFAM" id="SSF50346">
    <property type="entry name" value="PRC-barrel domain"/>
    <property type="match status" value="1"/>
</dbReference>
<dbReference type="RefSeq" id="WP_131556393.1">
    <property type="nucleotide sequence ID" value="NZ_SJSN01000001.1"/>
</dbReference>
<dbReference type="InterPro" id="IPR014747">
    <property type="entry name" value="Bac_photo_RC_H_C"/>
</dbReference>
<feature type="compositionally biased region" description="Basic and acidic residues" evidence="1">
    <location>
        <begin position="172"/>
        <end position="195"/>
    </location>
</feature>
<dbReference type="GO" id="GO:0030077">
    <property type="term" value="C:plasma membrane light-harvesting complex"/>
    <property type="evidence" value="ECO:0007669"/>
    <property type="project" value="InterPro"/>
</dbReference>
<dbReference type="AlphaFoldDB" id="A0A4R0P7F8"/>
<accession>A0A4R0P7F8</accession>
<feature type="region of interest" description="Disordered" evidence="1">
    <location>
        <begin position="160"/>
        <end position="195"/>
    </location>
</feature>
<dbReference type="InterPro" id="IPR011033">
    <property type="entry name" value="PRC_barrel-like_sf"/>
</dbReference>
<dbReference type="EMBL" id="SJSN01000001">
    <property type="protein sequence ID" value="TCD12960.1"/>
    <property type="molecule type" value="Genomic_DNA"/>
</dbReference>
<name>A0A4R0P7F8_9SPHI</name>
<evidence type="ECO:0000313" key="3">
    <source>
        <dbReference type="EMBL" id="TCD12960.1"/>
    </source>
</evidence>
<feature type="domain" description="PRC-barrel" evidence="2">
    <location>
        <begin position="27"/>
        <end position="96"/>
    </location>
</feature>
<dbReference type="Pfam" id="PF05239">
    <property type="entry name" value="PRC"/>
    <property type="match status" value="1"/>
</dbReference>
<gene>
    <name evidence="3" type="ORF">EZ449_02630</name>
</gene>
<reference evidence="3 4" key="1">
    <citation type="submission" date="2019-02" db="EMBL/GenBank/DDBJ databases">
        <title>Pedobacter sp. RP-3-11 sp. nov., isolated from Arctic soil.</title>
        <authorList>
            <person name="Dahal R.H."/>
        </authorList>
    </citation>
    <scope>NUCLEOTIDE SEQUENCE [LARGE SCALE GENOMIC DNA]</scope>
    <source>
        <strain evidence="3 4">RP-3-11</strain>
    </source>
</reference>
<keyword evidence="4" id="KW-1185">Reference proteome</keyword>
<evidence type="ECO:0000259" key="2">
    <source>
        <dbReference type="Pfam" id="PF05239"/>
    </source>
</evidence>
<sequence length="195" mass="22346">MTEAGNTYRNLQELSNSEYKLTAGEANIIGWPVKNEADAAIGTVKELLFDSSNNAVRYLLIVLDELGVDLANKIVMIPIGLAHLHDERDEVILPNIHIDQFKQLPHYSLEAVNQALEEEVWAVIGSPAALRMEETIVEFDQAQFYSHHHFDQERFYQRKNKDQNSIADETELGDREAEKETIHDLIDRSKYQQPE</sequence>
<evidence type="ECO:0000256" key="1">
    <source>
        <dbReference type="SAM" id="MobiDB-lite"/>
    </source>
</evidence>
<protein>
    <submittedName>
        <fullName evidence="3">PRC-barrel domain containing protein</fullName>
    </submittedName>
</protein>
<comment type="caution">
    <text evidence="3">The sequence shown here is derived from an EMBL/GenBank/DDBJ whole genome shotgun (WGS) entry which is preliminary data.</text>
</comment>
<dbReference type="GO" id="GO:0019684">
    <property type="term" value="P:photosynthesis, light reaction"/>
    <property type="evidence" value="ECO:0007669"/>
    <property type="project" value="InterPro"/>
</dbReference>
<dbReference type="Gene3D" id="3.90.50.10">
    <property type="entry name" value="Photosynthetic Reaction Center, subunit H, domain 2"/>
    <property type="match status" value="1"/>
</dbReference>
<dbReference type="OrthoDB" id="1422173at2"/>
<dbReference type="Proteomes" id="UP000291485">
    <property type="component" value="Unassembled WGS sequence"/>
</dbReference>
<organism evidence="3 4">
    <name type="scientific">Pedobacter frigidisoli</name>
    <dbReference type="NCBI Taxonomy" id="2530455"/>
    <lineage>
        <taxon>Bacteria</taxon>
        <taxon>Pseudomonadati</taxon>
        <taxon>Bacteroidota</taxon>
        <taxon>Sphingobacteriia</taxon>
        <taxon>Sphingobacteriales</taxon>
        <taxon>Sphingobacteriaceae</taxon>
        <taxon>Pedobacter</taxon>
    </lineage>
</organism>
<dbReference type="InterPro" id="IPR027275">
    <property type="entry name" value="PRC-brl_dom"/>
</dbReference>
<proteinExistence type="predicted"/>
<evidence type="ECO:0000313" key="4">
    <source>
        <dbReference type="Proteomes" id="UP000291485"/>
    </source>
</evidence>